<dbReference type="SUPFAM" id="SSF53098">
    <property type="entry name" value="Ribonuclease H-like"/>
    <property type="match status" value="1"/>
</dbReference>
<feature type="region of interest" description="Disordered" evidence="1">
    <location>
        <begin position="276"/>
        <end position="302"/>
    </location>
</feature>
<name>A0ABM1ZYK9_AEDAL</name>
<dbReference type="PANTHER" id="PTHR37984:SF11">
    <property type="entry name" value="INTEGRASE CATALYTIC DOMAIN-CONTAINING PROTEIN"/>
    <property type="match status" value="1"/>
</dbReference>
<dbReference type="InterPro" id="IPR012337">
    <property type="entry name" value="RNaseH-like_sf"/>
</dbReference>
<dbReference type="PANTHER" id="PTHR37984">
    <property type="entry name" value="PROTEIN CBG26694"/>
    <property type="match status" value="1"/>
</dbReference>
<dbReference type="GeneID" id="134292089"/>
<dbReference type="InterPro" id="IPR036397">
    <property type="entry name" value="RNaseH_sf"/>
</dbReference>
<evidence type="ECO:0000256" key="1">
    <source>
        <dbReference type="SAM" id="MobiDB-lite"/>
    </source>
</evidence>
<proteinExistence type="predicted"/>
<evidence type="ECO:0000313" key="4">
    <source>
        <dbReference type="Proteomes" id="UP000069940"/>
    </source>
</evidence>
<dbReference type="Proteomes" id="UP000069940">
    <property type="component" value="Unassembled WGS sequence"/>
</dbReference>
<feature type="compositionally biased region" description="Basic and acidic residues" evidence="1">
    <location>
        <begin position="200"/>
        <end position="213"/>
    </location>
</feature>
<keyword evidence="4" id="KW-1185">Reference proteome</keyword>
<dbReference type="Pfam" id="PF00665">
    <property type="entry name" value="rve"/>
    <property type="match status" value="1"/>
</dbReference>
<dbReference type="RefSeq" id="XP_062716817.1">
    <property type="nucleotide sequence ID" value="XM_062860833.1"/>
</dbReference>
<reference evidence="4" key="1">
    <citation type="journal article" date="2015" name="Proc. Natl. Acad. Sci. U.S.A.">
        <title>Genome sequence of the Asian Tiger mosquito, Aedes albopictus, reveals insights into its biology, genetics, and evolution.</title>
        <authorList>
            <person name="Chen X.G."/>
            <person name="Jiang X."/>
            <person name="Gu J."/>
            <person name="Xu M."/>
            <person name="Wu Y."/>
            <person name="Deng Y."/>
            <person name="Zhang C."/>
            <person name="Bonizzoni M."/>
            <person name="Dermauw W."/>
            <person name="Vontas J."/>
            <person name="Armbruster P."/>
            <person name="Huang X."/>
            <person name="Yang Y."/>
            <person name="Zhang H."/>
            <person name="He W."/>
            <person name="Peng H."/>
            <person name="Liu Y."/>
            <person name="Wu K."/>
            <person name="Chen J."/>
            <person name="Lirakis M."/>
            <person name="Topalis P."/>
            <person name="Van Leeuwen T."/>
            <person name="Hall A.B."/>
            <person name="Jiang X."/>
            <person name="Thorpe C."/>
            <person name="Mueller R.L."/>
            <person name="Sun C."/>
            <person name="Waterhouse R.M."/>
            <person name="Yan G."/>
            <person name="Tu Z.J."/>
            <person name="Fang X."/>
            <person name="James A.A."/>
        </authorList>
    </citation>
    <scope>NUCLEOTIDE SEQUENCE [LARGE SCALE GENOMIC DNA]</scope>
    <source>
        <strain evidence="4">Foshan</strain>
    </source>
</reference>
<sequence>MCATNGRPERPTPMKRVLAPQSVWETIALDFNGPYAKYGGISVLVIVDYRSRYVIARPVKSTSFEHTKRVLEELFEREGFPKSIRSDNGPPFNSEDYASYCNERGIHTTFSTPLFPQQNGLVENSMKLINRAMSAAITLNKNFNDELQAAVNAHNAAAHTVTGVPPEEVFLGRRIKRQLPLLLHKKADFDDDALNRRDMESKLRGKQREDTRRGARKCNVQPGDTVIVERSSRNKGDTRFAHQKYTVLEENNGSLTLSNDEGQVLKRHVTHTRKVSDWREEASNDDPICESSKRPTREKKAPAYLQNYVQHLAE</sequence>
<protein>
    <recommendedName>
        <fullName evidence="2">Integrase catalytic domain-containing protein</fullName>
    </recommendedName>
</protein>
<reference evidence="3" key="2">
    <citation type="submission" date="2025-05" db="UniProtKB">
        <authorList>
            <consortium name="EnsemblMetazoa"/>
        </authorList>
    </citation>
    <scope>IDENTIFICATION</scope>
    <source>
        <strain evidence="3">Foshan</strain>
    </source>
</reference>
<feature type="region of interest" description="Disordered" evidence="1">
    <location>
        <begin position="200"/>
        <end position="219"/>
    </location>
</feature>
<dbReference type="InterPro" id="IPR001584">
    <property type="entry name" value="Integrase_cat-core"/>
</dbReference>
<dbReference type="PROSITE" id="PS50994">
    <property type="entry name" value="INTEGRASE"/>
    <property type="match status" value="1"/>
</dbReference>
<dbReference type="Gene3D" id="3.30.420.10">
    <property type="entry name" value="Ribonuclease H-like superfamily/Ribonuclease H"/>
    <property type="match status" value="1"/>
</dbReference>
<dbReference type="InterPro" id="IPR050951">
    <property type="entry name" value="Retrovirus_Pol_polyprotein"/>
</dbReference>
<evidence type="ECO:0000313" key="3">
    <source>
        <dbReference type="EnsemblMetazoa" id="AALFPA23_022832.P33908"/>
    </source>
</evidence>
<accession>A0ABM1ZYK9</accession>
<evidence type="ECO:0000259" key="2">
    <source>
        <dbReference type="PROSITE" id="PS50994"/>
    </source>
</evidence>
<feature type="domain" description="Integrase catalytic" evidence="2">
    <location>
        <begin position="16"/>
        <end position="174"/>
    </location>
</feature>
<dbReference type="EnsemblMetazoa" id="AALFPA23_022832.R33908">
    <property type="protein sequence ID" value="AALFPA23_022832.P33908"/>
    <property type="gene ID" value="AALFPA23_022832"/>
</dbReference>
<organism evidence="3 4">
    <name type="scientific">Aedes albopictus</name>
    <name type="common">Asian tiger mosquito</name>
    <name type="synonym">Stegomyia albopicta</name>
    <dbReference type="NCBI Taxonomy" id="7160"/>
    <lineage>
        <taxon>Eukaryota</taxon>
        <taxon>Metazoa</taxon>
        <taxon>Ecdysozoa</taxon>
        <taxon>Arthropoda</taxon>
        <taxon>Hexapoda</taxon>
        <taxon>Insecta</taxon>
        <taxon>Pterygota</taxon>
        <taxon>Neoptera</taxon>
        <taxon>Endopterygota</taxon>
        <taxon>Diptera</taxon>
        <taxon>Nematocera</taxon>
        <taxon>Culicoidea</taxon>
        <taxon>Culicidae</taxon>
        <taxon>Culicinae</taxon>
        <taxon>Aedini</taxon>
        <taxon>Aedes</taxon>
        <taxon>Stegomyia</taxon>
    </lineage>
</organism>
<feature type="compositionally biased region" description="Basic and acidic residues" evidence="1">
    <location>
        <begin position="291"/>
        <end position="301"/>
    </location>
</feature>